<dbReference type="KEGG" id="asoc:CB4_02117"/>
<protein>
    <submittedName>
        <fullName evidence="1">Uncharacterized protein</fullName>
    </submittedName>
</protein>
<dbReference type="EMBL" id="AP017312">
    <property type="protein sequence ID" value="BAU27943.1"/>
    <property type="molecule type" value="Genomic_DNA"/>
</dbReference>
<proteinExistence type="predicted"/>
<dbReference type="PANTHER" id="PTHR40446">
    <property type="entry name" value="N-ACETYLGLUCOSAMINE-1-PHOSPHODIESTER ALPHA-N-ACETYLGLUCOSAMINIDASE"/>
    <property type="match status" value="1"/>
</dbReference>
<gene>
    <name evidence="1" type="ORF">CB4_02117</name>
</gene>
<reference evidence="1 2" key="1">
    <citation type="submission" date="2015-12" db="EMBL/GenBank/DDBJ databases">
        <title>Genome sequence of Aneurinibacillus soli.</title>
        <authorList>
            <person name="Lee J.S."/>
            <person name="Lee K.C."/>
            <person name="Kim K.K."/>
            <person name="Lee B.W."/>
        </authorList>
    </citation>
    <scope>NUCLEOTIDE SEQUENCE [LARGE SCALE GENOMIC DNA]</scope>
    <source>
        <strain evidence="1 2">CB4</strain>
    </source>
</reference>
<dbReference type="Pfam" id="PF09992">
    <property type="entry name" value="NAGPA"/>
    <property type="match status" value="1"/>
</dbReference>
<keyword evidence="2" id="KW-1185">Reference proteome</keyword>
<sequence>MLYPNSKQLERVSKRRSFSPATLWQRALAKRWIRSMVFVTYGFVVLLMCALGWFYFTKQGTHVRGIVAEAVYTSKQTKYTWLLVGQSGVEKIKESFLRQAEENYLAKQNMSLVKVATPPSSELVPSQLVRVEDIKGENYVGKIMYVKDPRYIHVVASNNPGGEKLSNMAIRHNSLAAINGGGFFLADKQASMSGPEYENIDYIMEPLGIVMSEGKLVEGTNQPTNDIVGFTNRGVLISGRYTSEEMNKLGVREAVSFLPRLIVNGKRMITENDGGWGVGPRTAIAQKADGTVMFLVIDGRAIHSFGATLRDVQEELLARGAVNAVNLDGGSSSGMYYKGKLITTPSGIHGEKPLPNAFVVYNPEAEPDGVAAAMEQGKPRS</sequence>
<dbReference type="AlphaFoldDB" id="A0A0U5BCN1"/>
<dbReference type="InterPro" id="IPR018711">
    <property type="entry name" value="NAGPA"/>
</dbReference>
<organism evidence="1 2">
    <name type="scientific">Aneurinibacillus soli</name>
    <dbReference type="NCBI Taxonomy" id="1500254"/>
    <lineage>
        <taxon>Bacteria</taxon>
        <taxon>Bacillati</taxon>
        <taxon>Bacillota</taxon>
        <taxon>Bacilli</taxon>
        <taxon>Bacillales</taxon>
        <taxon>Paenibacillaceae</taxon>
        <taxon>Aneurinibacillus group</taxon>
        <taxon>Aneurinibacillus</taxon>
    </lineage>
</organism>
<dbReference type="RefSeq" id="WP_157737920.1">
    <property type="nucleotide sequence ID" value="NZ_AP017312.1"/>
</dbReference>
<dbReference type="PANTHER" id="PTHR40446:SF2">
    <property type="entry name" value="N-ACETYLGLUCOSAMINE-1-PHOSPHODIESTER ALPHA-N-ACETYLGLUCOSAMINIDASE"/>
    <property type="match status" value="1"/>
</dbReference>
<evidence type="ECO:0000313" key="1">
    <source>
        <dbReference type="EMBL" id="BAU27943.1"/>
    </source>
</evidence>
<name>A0A0U5BCN1_9BACL</name>
<dbReference type="Proteomes" id="UP000217696">
    <property type="component" value="Chromosome"/>
</dbReference>
<accession>A0A0U5BCN1</accession>
<evidence type="ECO:0000313" key="2">
    <source>
        <dbReference type="Proteomes" id="UP000217696"/>
    </source>
</evidence>